<proteinExistence type="predicted"/>
<dbReference type="AlphaFoldDB" id="A0A0U4CSI4"/>
<keyword evidence="3" id="KW-1185">Reference proteome</keyword>
<reference evidence="2 3" key="1">
    <citation type="journal article" date="1991" name="Int. J. Syst. Bacteriol.">
        <title>Description of the erythromycin-producing bacterium Arthrobacter sp. strain NRRL B-3381 as Aeromicrobium erythreum gen. nov., sp. nov.</title>
        <authorList>
            <person name="Miller E.S."/>
            <person name="Woese C.R."/>
            <person name="Brenner S."/>
        </authorList>
    </citation>
    <scope>NUCLEOTIDE SEQUENCE [LARGE SCALE GENOMIC DNA]</scope>
    <source>
        <strain evidence="2 3">AR18</strain>
    </source>
</reference>
<dbReference type="EMBL" id="CP011502">
    <property type="protein sequence ID" value="ALX06102.1"/>
    <property type="molecule type" value="Genomic_DNA"/>
</dbReference>
<evidence type="ECO:0000313" key="2">
    <source>
        <dbReference type="EMBL" id="ALX06102.1"/>
    </source>
</evidence>
<dbReference type="PATRIC" id="fig|2041.4.peg.3353"/>
<protein>
    <submittedName>
        <fullName evidence="2">Uncharacterized protein</fullName>
    </submittedName>
</protein>
<evidence type="ECO:0000313" key="3">
    <source>
        <dbReference type="Proteomes" id="UP000067689"/>
    </source>
</evidence>
<evidence type="ECO:0000256" key="1">
    <source>
        <dbReference type="SAM" id="MobiDB-lite"/>
    </source>
</evidence>
<feature type="compositionally biased region" description="Low complexity" evidence="1">
    <location>
        <begin position="15"/>
        <end position="43"/>
    </location>
</feature>
<dbReference type="Proteomes" id="UP000067689">
    <property type="component" value="Chromosome"/>
</dbReference>
<dbReference type="KEGG" id="aer:AERYTH_16055"/>
<sequence length="215" mass="22466">MLGLAACGSDDEPQAESSSSASASSSPSAEATEESTSTEGAPAWAKPVTTPGTKIGTVKAGDVTVDVYQVGTTKATKTGNFVDPKDNKPIIAVGDEIVFVNYVVTNTGDPVDLGSSLVDVSARYVDWPYLQGMDGITDNDLYEAQDVQTSGVAPGAFAEPSVYTLGKGETFSYGENFRYEKGTKLEVKVTYTPVDAEGELLHDDRVEGEGSATIS</sequence>
<organism evidence="2 3">
    <name type="scientific">Aeromicrobium erythreum</name>
    <dbReference type="NCBI Taxonomy" id="2041"/>
    <lineage>
        <taxon>Bacteria</taxon>
        <taxon>Bacillati</taxon>
        <taxon>Actinomycetota</taxon>
        <taxon>Actinomycetes</taxon>
        <taxon>Propionibacteriales</taxon>
        <taxon>Nocardioidaceae</taxon>
        <taxon>Aeromicrobium</taxon>
    </lineage>
</organism>
<feature type="region of interest" description="Disordered" evidence="1">
    <location>
        <begin position="1"/>
        <end position="56"/>
    </location>
</feature>
<name>A0A0U4CSI4_9ACTN</name>
<accession>A0A0U4CSI4</accession>
<gene>
    <name evidence="2" type="ORF">AERYTH_16055</name>
</gene>